<dbReference type="GO" id="GO:0006355">
    <property type="term" value="P:regulation of DNA-templated transcription"/>
    <property type="evidence" value="ECO:0007669"/>
    <property type="project" value="InterPro"/>
</dbReference>
<comment type="similarity">
    <text evidence="2 8">Belongs to the Aux/IAA family.</text>
</comment>
<keyword evidence="5 8" id="KW-0804">Transcription</keyword>
<evidence type="ECO:0000256" key="8">
    <source>
        <dbReference type="RuleBase" id="RU004549"/>
    </source>
</evidence>
<comment type="caution">
    <text evidence="10">The sequence shown here is derived from an EMBL/GenBank/DDBJ whole genome shotgun (WGS) entry which is preliminary data.</text>
</comment>
<organism evidence="10">
    <name type="scientific">Sesamum angustifolium</name>
    <dbReference type="NCBI Taxonomy" id="2727405"/>
    <lineage>
        <taxon>Eukaryota</taxon>
        <taxon>Viridiplantae</taxon>
        <taxon>Streptophyta</taxon>
        <taxon>Embryophyta</taxon>
        <taxon>Tracheophyta</taxon>
        <taxon>Spermatophyta</taxon>
        <taxon>Magnoliopsida</taxon>
        <taxon>eudicotyledons</taxon>
        <taxon>Gunneridae</taxon>
        <taxon>Pentapetalae</taxon>
        <taxon>asterids</taxon>
        <taxon>lamiids</taxon>
        <taxon>Lamiales</taxon>
        <taxon>Pedaliaceae</taxon>
        <taxon>Sesamum</taxon>
    </lineage>
</organism>
<evidence type="ECO:0000256" key="3">
    <source>
        <dbReference type="ARBA" id="ARBA00022491"/>
    </source>
</evidence>
<dbReference type="SUPFAM" id="SSF54277">
    <property type="entry name" value="CAD &amp; PB1 domains"/>
    <property type="match status" value="1"/>
</dbReference>
<evidence type="ECO:0000256" key="2">
    <source>
        <dbReference type="ARBA" id="ARBA00006728"/>
    </source>
</evidence>
<dbReference type="InterPro" id="IPR053793">
    <property type="entry name" value="PB1-like"/>
</dbReference>
<accession>A0AAW2KQB5</accession>
<comment type="subcellular location">
    <subcellularLocation>
        <location evidence="1 8">Nucleus</location>
    </subcellularLocation>
</comment>
<evidence type="ECO:0000256" key="5">
    <source>
        <dbReference type="ARBA" id="ARBA00023163"/>
    </source>
</evidence>
<dbReference type="GO" id="GO:0009734">
    <property type="term" value="P:auxin-activated signaling pathway"/>
    <property type="evidence" value="ECO:0007669"/>
    <property type="project" value="UniProtKB-UniRule"/>
</dbReference>
<sequence>MGFELILGNEFSDFADFNGIVQKFNLMSPPLLGVEGQDQCNVSLMASSASVDTVSQNGLGLKERNYLGLSDCSSVDSSGVSSVPEENKNNLNLKATELRLGLPGSQSPERDPDFSPLSSVKLDEKQLFPLVPSKDGICLLSPKTVVSGNKRGFADTVDGFSESKSTIFTEGNWIFNAAGSDTGSKLAGNMLSHRSSGTQSTIKTDVPAKASQECDNKINGSNTNSAPAAKAQVVGWPPIRSFRKNTLASTSKTNDEVDGKPGPGALFVKVSMDGAPYLRKVDLKTYSTYQELSSALEKMFSCFIIGQCGSQVASSRETLSESKLKDLIHGSEYVLTYEDKDGDWMLVGDVPWEMFIASCKRLKIMKGSDAIGLAPRAVEKSKVRN</sequence>
<proteinExistence type="inferred from homology"/>
<dbReference type="FunFam" id="3.10.20.90:FF:000078">
    <property type="entry name" value="Auxin-responsive protein"/>
    <property type="match status" value="1"/>
</dbReference>
<keyword evidence="4 8" id="KW-0805">Transcription regulation</keyword>
<comment type="function">
    <text evidence="8">Aux/IAA proteins are short-lived transcriptional factors that function as repressors of early auxin response genes at low auxin concentrations.</text>
</comment>
<comment type="subunit">
    <text evidence="8">Homodimers and heterodimers.</text>
</comment>
<dbReference type="PANTHER" id="PTHR31734">
    <property type="entry name" value="AUXIN-RESPONSIVE PROTEIN IAA17"/>
    <property type="match status" value="1"/>
</dbReference>
<keyword evidence="6 8" id="KW-0539">Nucleus</keyword>
<dbReference type="GO" id="GO:0005634">
    <property type="term" value="C:nucleus"/>
    <property type="evidence" value="ECO:0007669"/>
    <property type="project" value="UniProtKB-SubCell"/>
</dbReference>
<dbReference type="Gene3D" id="3.10.20.90">
    <property type="entry name" value="Phosphatidylinositol 3-kinase Catalytic Subunit, Chain A, domain 1"/>
    <property type="match status" value="1"/>
</dbReference>
<dbReference type="EMBL" id="JACGWK010000019">
    <property type="protein sequence ID" value="KAL0308215.1"/>
    <property type="molecule type" value="Genomic_DNA"/>
</dbReference>
<evidence type="ECO:0000256" key="7">
    <source>
        <dbReference type="ARBA" id="ARBA00023294"/>
    </source>
</evidence>
<dbReference type="PANTHER" id="PTHR31734:SF138">
    <property type="entry name" value="AUXIN-RESPONSIVE PROTEIN IAA8"/>
    <property type="match status" value="1"/>
</dbReference>
<dbReference type="Pfam" id="PF02309">
    <property type="entry name" value="AUX_IAA"/>
    <property type="match status" value="1"/>
</dbReference>
<keyword evidence="7 8" id="KW-0927">Auxin signaling pathway</keyword>
<evidence type="ECO:0000256" key="6">
    <source>
        <dbReference type="ARBA" id="ARBA00023242"/>
    </source>
</evidence>
<keyword evidence="3 8" id="KW-0678">Repressor</keyword>
<dbReference type="InterPro" id="IPR033389">
    <property type="entry name" value="AUX/IAA_dom"/>
</dbReference>
<reference evidence="10" key="1">
    <citation type="submission" date="2020-06" db="EMBL/GenBank/DDBJ databases">
        <authorList>
            <person name="Li T."/>
            <person name="Hu X."/>
            <person name="Zhang T."/>
            <person name="Song X."/>
            <person name="Zhang H."/>
            <person name="Dai N."/>
            <person name="Sheng W."/>
            <person name="Hou X."/>
            <person name="Wei L."/>
        </authorList>
    </citation>
    <scope>NUCLEOTIDE SEQUENCE</scope>
    <source>
        <strain evidence="10">G01</strain>
        <tissue evidence="10">Leaf</tissue>
    </source>
</reference>
<evidence type="ECO:0000313" key="10">
    <source>
        <dbReference type="EMBL" id="KAL0308215.1"/>
    </source>
</evidence>
<dbReference type="InterPro" id="IPR003311">
    <property type="entry name" value="AUX_IAA"/>
</dbReference>
<reference evidence="10" key="2">
    <citation type="journal article" date="2024" name="Plant">
        <title>Genomic evolution and insights into agronomic trait innovations of Sesamum species.</title>
        <authorList>
            <person name="Miao H."/>
            <person name="Wang L."/>
            <person name="Qu L."/>
            <person name="Liu H."/>
            <person name="Sun Y."/>
            <person name="Le M."/>
            <person name="Wang Q."/>
            <person name="Wei S."/>
            <person name="Zheng Y."/>
            <person name="Lin W."/>
            <person name="Duan Y."/>
            <person name="Cao H."/>
            <person name="Xiong S."/>
            <person name="Wang X."/>
            <person name="Wei L."/>
            <person name="Li C."/>
            <person name="Ma Q."/>
            <person name="Ju M."/>
            <person name="Zhao R."/>
            <person name="Li G."/>
            <person name="Mu C."/>
            <person name="Tian Q."/>
            <person name="Mei H."/>
            <person name="Zhang T."/>
            <person name="Gao T."/>
            <person name="Zhang H."/>
        </authorList>
    </citation>
    <scope>NUCLEOTIDE SEQUENCE</scope>
    <source>
        <strain evidence="10">G01</strain>
    </source>
</reference>
<evidence type="ECO:0000256" key="1">
    <source>
        <dbReference type="ARBA" id="ARBA00004123"/>
    </source>
</evidence>
<evidence type="ECO:0000259" key="9">
    <source>
        <dbReference type="PROSITE" id="PS51745"/>
    </source>
</evidence>
<feature type="domain" description="PB1" evidence="9">
    <location>
        <begin position="265"/>
        <end position="369"/>
    </location>
</feature>
<protein>
    <recommendedName>
        <fullName evidence="8">Auxin-responsive protein</fullName>
    </recommendedName>
</protein>
<gene>
    <name evidence="10" type="ORF">Sangu_2988300</name>
</gene>
<dbReference type="PROSITE" id="PS51745">
    <property type="entry name" value="PB1"/>
    <property type="match status" value="1"/>
</dbReference>
<evidence type="ECO:0000256" key="4">
    <source>
        <dbReference type="ARBA" id="ARBA00023015"/>
    </source>
</evidence>
<name>A0AAW2KQB5_9LAMI</name>
<dbReference type="AlphaFoldDB" id="A0AAW2KQB5"/>